<feature type="region of interest" description="Disordered" evidence="11">
    <location>
        <begin position="1"/>
        <end position="20"/>
    </location>
</feature>
<proteinExistence type="inferred from homology"/>
<reference evidence="12 13" key="1">
    <citation type="submission" date="2016-06" db="EMBL/GenBank/DDBJ databases">
        <title>Complete genome sequence of a saline-alkali tolerant type strain Dietzia timorensis ID05-A0528T.</title>
        <authorList>
            <person name="Wu X."/>
        </authorList>
    </citation>
    <scope>NUCLEOTIDE SEQUENCE [LARGE SCALE GENOMIC DNA]</scope>
    <source>
        <strain evidence="12 13">ID05-A0528</strain>
    </source>
</reference>
<dbReference type="CDD" id="cd06557">
    <property type="entry name" value="KPHMT-like"/>
    <property type="match status" value="1"/>
</dbReference>
<dbReference type="SUPFAM" id="SSF51621">
    <property type="entry name" value="Phosphoenolpyruvate/pyruvate domain"/>
    <property type="match status" value="1"/>
</dbReference>
<dbReference type="GO" id="GO:0015940">
    <property type="term" value="P:pantothenate biosynthetic process"/>
    <property type="evidence" value="ECO:0007669"/>
    <property type="project" value="UniProtKB-UniRule"/>
</dbReference>
<dbReference type="RefSeq" id="WP_067478471.1">
    <property type="nucleotide sequence ID" value="NZ_CP015961.1"/>
</dbReference>
<evidence type="ECO:0000256" key="4">
    <source>
        <dbReference type="ARBA" id="ARBA00022655"/>
    </source>
</evidence>
<dbReference type="EC" id="2.1.2.11" evidence="7"/>
<dbReference type="UniPathway" id="UPA00028">
    <property type="reaction ID" value="UER00003"/>
</dbReference>
<dbReference type="InterPro" id="IPR003700">
    <property type="entry name" value="Pantoate_hydroxy_MeTrfase"/>
</dbReference>
<feature type="binding site" evidence="7 9">
    <location>
        <position position="134"/>
    </location>
    <ligand>
        <name>3-methyl-2-oxobutanoate</name>
        <dbReference type="ChEBI" id="CHEBI:11851"/>
    </ligand>
</feature>
<evidence type="ECO:0000313" key="13">
    <source>
        <dbReference type="Proteomes" id="UP000186104"/>
    </source>
</evidence>
<gene>
    <name evidence="7" type="primary">panB</name>
    <name evidence="12" type="ORF">BJL86_1307</name>
</gene>
<evidence type="ECO:0000256" key="8">
    <source>
        <dbReference type="PIRSR" id="PIRSR000388-1"/>
    </source>
</evidence>
<dbReference type="PIRSF" id="PIRSF000388">
    <property type="entry name" value="Pantoate_hydroxy_MeTrfase"/>
    <property type="match status" value="1"/>
</dbReference>
<dbReference type="PANTHER" id="PTHR20881">
    <property type="entry name" value="3-METHYL-2-OXOBUTANOATE HYDROXYMETHYLTRANSFERASE"/>
    <property type="match status" value="1"/>
</dbReference>
<comment type="catalytic activity">
    <reaction evidence="7">
        <text>(6R)-5,10-methylene-5,6,7,8-tetrahydrofolate + 3-methyl-2-oxobutanoate + H2O = 2-dehydropantoate + (6S)-5,6,7,8-tetrahydrofolate</text>
        <dbReference type="Rhea" id="RHEA:11824"/>
        <dbReference type="ChEBI" id="CHEBI:11561"/>
        <dbReference type="ChEBI" id="CHEBI:11851"/>
        <dbReference type="ChEBI" id="CHEBI:15377"/>
        <dbReference type="ChEBI" id="CHEBI:15636"/>
        <dbReference type="ChEBI" id="CHEBI:57453"/>
        <dbReference type="EC" id="2.1.2.11"/>
    </reaction>
</comment>
<keyword evidence="5 7" id="KW-0808">Transferase</keyword>
<keyword evidence="4 7" id="KW-0566">Pantothenate biosynthesis</keyword>
<dbReference type="HAMAP" id="MF_00156">
    <property type="entry name" value="PanB"/>
    <property type="match status" value="1"/>
</dbReference>
<keyword evidence="7 10" id="KW-0460">Magnesium</keyword>
<dbReference type="GO" id="GO:0008168">
    <property type="term" value="F:methyltransferase activity"/>
    <property type="evidence" value="ECO:0007669"/>
    <property type="project" value="UniProtKB-KW"/>
</dbReference>
<feature type="binding site" evidence="7 9">
    <location>
        <begin position="65"/>
        <end position="66"/>
    </location>
    <ligand>
        <name>3-methyl-2-oxobutanoate</name>
        <dbReference type="ChEBI" id="CHEBI:11851"/>
    </ligand>
</feature>
<evidence type="ECO:0000313" key="12">
    <source>
        <dbReference type="EMBL" id="ANI92089.1"/>
    </source>
</evidence>
<comment type="similarity">
    <text evidence="2 7">Belongs to the PanB family.</text>
</comment>
<dbReference type="OrthoDB" id="9781789at2"/>
<dbReference type="NCBIfam" id="NF001452">
    <property type="entry name" value="PRK00311.1"/>
    <property type="match status" value="1"/>
</dbReference>
<accession>A0A173LJZ1</accession>
<dbReference type="KEGG" id="dtm:BJL86_1307"/>
<dbReference type="GO" id="GO:0003864">
    <property type="term" value="F:3-methyl-2-oxobutanoate hydroxymethyltransferase activity"/>
    <property type="evidence" value="ECO:0007669"/>
    <property type="project" value="UniProtKB-UniRule"/>
</dbReference>
<feature type="binding site" evidence="7 10">
    <location>
        <position position="136"/>
    </location>
    <ligand>
        <name>Mg(2+)</name>
        <dbReference type="ChEBI" id="CHEBI:18420"/>
    </ligand>
</feature>
<dbReference type="GO" id="GO:0005737">
    <property type="term" value="C:cytoplasm"/>
    <property type="evidence" value="ECO:0007669"/>
    <property type="project" value="UniProtKB-SubCell"/>
</dbReference>
<feature type="binding site" evidence="7 10">
    <location>
        <position position="65"/>
    </location>
    <ligand>
        <name>Mg(2+)</name>
        <dbReference type="ChEBI" id="CHEBI:18420"/>
    </ligand>
</feature>
<evidence type="ECO:0000256" key="10">
    <source>
        <dbReference type="PIRSR" id="PIRSR000388-3"/>
    </source>
</evidence>
<keyword evidence="13" id="KW-1185">Reference proteome</keyword>
<comment type="subunit">
    <text evidence="3 7">Homodecamer; pentamer of dimers.</text>
</comment>
<name>A0A173LJZ1_9ACTN</name>
<dbReference type="Gene3D" id="3.20.20.60">
    <property type="entry name" value="Phosphoenolpyruvate-binding domains"/>
    <property type="match status" value="1"/>
</dbReference>
<keyword evidence="7" id="KW-0963">Cytoplasm</keyword>
<dbReference type="InterPro" id="IPR015813">
    <property type="entry name" value="Pyrv/PenolPyrv_kinase-like_dom"/>
</dbReference>
<organism evidence="12 13">
    <name type="scientific">Dietzia timorensis</name>
    <dbReference type="NCBI Taxonomy" id="499555"/>
    <lineage>
        <taxon>Bacteria</taxon>
        <taxon>Bacillati</taxon>
        <taxon>Actinomycetota</taxon>
        <taxon>Actinomycetes</taxon>
        <taxon>Mycobacteriales</taxon>
        <taxon>Dietziaceae</taxon>
        <taxon>Dietzia</taxon>
    </lineage>
</organism>
<evidence type="ECO:0000256" key="2">
    <source>
        <dbReference type="ARBA" id="ARBA00008676"/>
    </source>
</evidence>
<dbReference type="PANTHER" id="PTHR20881:SF0">
    <property type="entry name" value="3-METHYL-2-OXOBUTANOATE HYDROXYMETHYLTRANSFERASE"/>
    <property type="match status" value="1"/>
</dbReference>
<evidence type="ECO:0000256" key="3">
    <source>
        <dbReference type="ARBA" id="ARBA00011424"/>
    </source>
</evidence>
<dbReference type="InterPro" id="IPR040442">
    <property type="entry name" value="Pyrv_kinase-like_dom_sf"/>
</dbReference>
<comment type="function">
    <text evidence="6 7">Catalyzes the reversible reaction in which hydroxymethyl group from 5,10-methylenetetrahydrofolate is transferred onto alpha-ketoisovalerate to form ketopantoate.</text>
</comment>
<feature type="binding site" evidence="7 9">
    <location>
        <position position="104"/>
    </location>
    <ligand>
        <name>3-methyl-2-oxobutanoate</name>
        <dbReference type="ChEBI" id="CHEBI:11851"/>
    </ligand>
</feature>
<feature type="binding site" evidence="7 10">
    <location>
        <position position="104"/>
    </location>
    <ligand>
        <name>Mg(2+)</name>
        <dbReference type="ChEBI" id="CHEBI:18420"/>
    </ligand>
</feature>
<evidence type="ECO:0000256" key="7">
    <source>
        <dbReference type="HAMAP-Rule" id="MF_00156"/>
    </source>
</evidence>
<evidence type="ECO:0000256" key="1">
    <source>
        <dbReference type="ARBA" id="ARBA00005033"/>
    </source>
</evidence>
<evidence type="ECO:0000256" key="6">
    <source>
        <dbReference type="ARBA" id="ARBA00056497"/>
    </source>
</evidence>
<comment type="subcellular location">
    <subcellularLocation>
        <location evidence="7">Cytoplasm</location>
    </subcellularLocation>
</comment>
<dbReference type="FunFam" id="3.20.20.60:FF:000003">
    <property type="entry name" value="3-methyl-2-oxobutanoate hydroxymethyltransferase"/>
    <property type="match status" value="1"/>
</dbReference>
<evidence type="ECO:0000256" key="11">
    <source>
        <dbReference type="SAM" id="MobiDB-lite"/>
    </source>
</evidence>
<comment type="pathway">
    <text evidence="1 7">Cofactor biosynthesis; (R)-pantothenate biosynthesis; (R)-pantoate from 3-methyl-2-oxobutanoate: step 1/2.</text>
</comment>
<dbReference type="NCBIfam" id="TIGR00222">
    <property type="entry name" value="panB"/>
    <property type="match status" value="1"/>
</dbReference>
<keyword evidence="12" id="KW-0489">Methyltransferase</keyword>
<comment type="cofactor">
    <cofactor evidence="7 10">
        <name>Mg(2+)</name>
        <dbReference type="ChEBI" id="CHEBI:18420"/>
    </cofactor>
    <text evidence="7 10">Binds 1 Mg(2+) ion per subunit.</text>
</comment>
<dbReference type="Pfam" id="PF02548">
    <property type="entry name" value="Pantoate_transf"/>
    <property type="match status" value="1"/>
</dbReference>
<dbReference type="AlphaFoldDB" id="A0A173LJZ1"/>
<dbReference type="GO" id="GO:0032259">
    <property type="term" value="P:methylation"/>
    <property type="evidence" value="ECO:0007669"/>
    <property type="project" value="UniProtKB-KW"/>
</dbReference>
<feature type="compositionally biased region" description="Polar residues" evidence="11">
    <location>
        <begin position="1"/>
        <end position="18"/>
    </location>
</feature>
<evidence type="ECO:0000256" key="5">
    <source>
        <dbReference type="ARBA" id="ARBA00022679"/>
    </source>
</evidence>
<protein>
    <recommendedName>
        <fullName evidence="7">3-methyl-2-oxobutanoate hydroxymethyltransferase</fullName>
        <ecNumber evidence="7">2.1.2.11</ecNumber>
    </recommendedName>
    <alternativeName>
        <fullName evidence="7">Ketopantoate hydroxymethyltransferase</fullName>
        <shortName evidence="7">KPHMT</shortName>
    </alternativeName>
</protein>
<sequence length="284" mass="30063">MYGDSGTSAQDGENQSAPGLTKVTRVHHVAQWKSEGRKFAMLTAYDYSTAKVFEQAGIPILLVGDSAANTMYGYDSTVPVTVDEMAPLVRAVTRGAPKALVVADLVFGSYEASPQQAVEAAADMMKRGNCHAVKLEGGVNIAEHIRAITNAGIPVMAHIGFTPQSVNGLGGFRVQGRGESAEKLRADARAVQEAGAFSVVMEMVPSDIAGEITRELEISTIGIGAGNDCDGQVLVWQDFAGMTTGRTAKFVKRYAELADELRAAAVQYAAEVADGSFPDEDHSF</sequence>
<keyword evidence="7 10" id="KW-0479">Metal-binding</keyword>
<feature type="active site" description="Proton acceptor" evidence="7 8">
    <location>
        <position position="202"/>
    </location>
</feature>
<evidence type="ECO:0000256" key="9">
    <source>
        <dbReference type="PIRSR" id="PIRSR000388-2"/>
    </source>
</evidence>
<dbReference type="GO" id="GO:0000287">
    <property type="term" value="F:magnesium ion binding"/>
    <property type="evidence" value="ECO:0007669"/>
    <property type="project" value="TreeGrafter"/>
</dbReference>
<dbReference type="EMBL" id="CP015961">
    <property type="protein sequence ID" value="ANI92089.1"/>
    <property type="molecule type" value="Genomic_DNA"/>
</dbReference>
<dbReference type="STRING" id="499555.BJL86_1307"/>
<dbReference type="Proteomes" id="UP000186104">
    <property type="component" value="Chromosome"/>
</dbReference>